<sequence>MWKLSWCIGSPDDPWEKGSMFSENLHPYLEQFHDNFGADNIILSPNKAVRVLL</sequence>
<protein>
    <submittedName>
        <fullName evidence="1">Uncharacterized protein</fullName>
    </submittedName>
</protein>
<dbReference type="VEuPathDB" id="FungiDB:VP01_1739g3"/>
<evidence type="ECO:0000313" key="2">
    <source>
        <dbReference type="Proteomes" id="UP000037035"/>
    </source>
</evidence>
<gene>
    <name evidence="1" type="ORF">VP01_1739g3</name>
</gene>
<dbReference type="EMBL" id="LAVV01006547">
    <property type="protein sequence ID" value="KNZ59409.1"/>
    <property type="molecule type" value="Genomic_DNA"/>
</dbReference>
<proteinExistence type="predicted"/>
<comment type="caution">
    <text evidence="1">The sequence shown here is derived from an EMBL/GenBank/DDBJ whole genome shotgun (WGS) entry which is preliminary data.</text>
</comment>
<accession>A0A0L6VFB0</accession>
<dbReference type="AlphaFoldDB" id="A0A0L6VFB0"/>
<evidence type="ECO:0000313" key="1">
    <source>
        <dbReference type="EMBL" id="KNZ59409.1"/>
    </source>
</evidence>
<reference evidence="1 2" key="1">
    <citation type="submission" date="2015-08" db="EMBL/GenBank/DDBJ databases">
        <title>Next Generation Sequencing and Analysis of the Genome of Puccinia sorghi L Schw, the Causal Agent of Maize Common Rust.</title>
        <authorList>
            <person name="Rochi L."/>
            <person name="Burguener G."/>
            <person name="Darino M."/>
            <person name="Turjanski A."/>
            <person name="Kreff E."/>
            <person name="Dieguez M.J."/>
            <person name="Sacco F."/>
        </authorList>
    </citation>
    <scope>NUCLEOTIDE SEQUENCE [LARGE SCALE GENOMIC DNA]</scope>
    <source>
        <strain evidence="1 2">RO10H11247</strain>
    </source>
</reference>
<organism evidence="1 2">
    <name type="scientific">Puccinia sorghi</name>
    <dbReference type="NCBI Taxonomy" id="27349"/>
    <lineage>
        <taxon>Eukaryota</taxon>
        <taxon>Fungi</taxon>
        <taxon>Dikarya</taxon>
        <taxon>Basidiomycota</taxon>
        <taxon>Pucciniomycotina</taxon>
        <taxon>Pucciniomycetes</taxon>
        <taxon>Pucciniales</taxon>
        <taxon>Pucciniaceae</taxon>
        <taxon>Puccinia</taxon>
    </lineage>
</organism>
<name>A0A0L6VFB0_9BASI</name>
<dbReference type="Proteomes" id="UP000037035">
    <property type="component" value="Unassembled WGS sequence"/>
</dbReference>
<keyword evidence="2" id="KW-1185">Reference proteome</keyword>